<evidence type="ECO:0000313" key="1">
    <source>
        <dbReference type="EMBL" id="MBW4662447.1"/>
    </source>
</evidence>
<reference evidence="1" key="1">
    <citation type="submission" date="2021-05" db="EMBL/GenBank/DDBJ databases">
        <authorList>
            <person name="Pietrasiak N."/>
            <person name="Ward R."/>
            <person name="Stajich J.E."/>
            <person name="Kurbessoian T."/>
        </authorList>
    </citation>
    <scope>NUCLEOTIDE SEQUENCE</scope>
    <source>
        <strain evidence="1">UHER 2000/2452</strain>
    </source>
</reference>
<comment type="caution">
    <text evidence="1">The sequence shown here is derived from an EMBL/GenBank/DDBJ whole genome shotgun (WGS) entry which is preliminary data.</text>
</comment>
<gene>
    <name evidence="1" type="ORF">KME15_27690</name>
</gene>
<name>A0A951QG53_9CYAN</name>
<reference evidence="1" key="2">
    <citation type="journal article" date="2022" name="Microbiol. Resour. Announc.">
        <title>Metagenome Sequencing to Explore Phylogenomics of Terrestrial Cyanobacteria.</title>
        <authorList>
            <person name="Ward R.D."/>
            <person name="Stajich J.E."/>
            <person name="Johansen J.R."/>
            <person name="Huntemann M."/>
            <person name="Clum A."/>
            <person name="Foster B."/>
            <person name="Foster B."/>
            <person name="Roux S."/>
            <person name="Palaniappan K."/>
            <person name="Varghese N."/>
            <person name="Mukherjee S."/>
            <person name="Reddy T.B.K."/>
            <person name="Daum C."/>
            <person name="Copeland A."/>
            <person name="Chen I.A."/>
            <person name="Ivanova N.N."/>
            <person name="Kyrpides N.C."/>
            <person name="Shapiro N."/>
            <person name="Eloe-Fadrosh E.A."/>
            <person name="Pietrasiak N."/>
        </authorList>
    </citation>
    <scope>NUCLEOTIDE SEQUENCE</scope>
    <source>
        <strain evidence="1">UHER 2000/2452</strain>
    </source>
</reference>
<dbReference type="AlphaFoldDB" id="A0A951QG53"/>
<accession>A0A951QG53</accession>
<organism evidence="1 2">
    <name type="scientific">Drouetiella hepatica Uher 2000/2452</name>
    <dbReference type="NCBI Taxonomy" id="904376"/>
    <lineage>
        <taxon>Bacteria</taxon>
        <taxon>Bacillati</taxon>
        <taxon>Cyanobacteriota</taxon>
        <taxon>Cyanophyceae</taxon>
        <taxon>Oculatellales</taxon>
        <taxon>Oculatellaceae</taxon>
        <taxon>Drouetiella</taxon>
    </lineage>
</organism>
<dbReference type="EMBL" id="JAHHHD010000077">
    <property type="protein sequence ID" value="MBW4662447.1"/>
    <property type="molecule type" value="Genomic_DNA"/>
</dbReference>
<proteinExistence type="predicted"/>
<sequence length="58" mass="6556">MTQANPKIRANLYFDSTNYNKLKELAGNNHGDVTRAINEALALYVETKERELASSRSK</sequence>
<dbReference type="Proteomes" id="UP000757435">
    <property type="component" value="Unassembled WGS sequence"/>
</dbReference>
<protein>
    <submittedName>
        <fullName evidence="1">Uncharacterized protein</fullName>
    </submittedName>
</protein>
<evidence type="ECO:0000313" key="2">
    <source>
        <dbReference type="Proteomes" id="UP000757435"/>
    </source>
</evidence>